<dbReference type="AlphaFoldDB" id="A0AAW1IBX3"/>
<evidence type="ECO:0000313" key="1">
    <source>
        <dbReference type="EMBL" id="KAK9687041.1"/>
    </source>
</evidence>
<evidence type="ECO:0000313" key="2">
    <source>
        <dbReference type="Proteomes" id="UP001458880"/>
    </source>
</evidence>
<proteinExistence type="predicted"/>
<dbReference type="EMBL" id="JASPKY010000665">
    <property type="protein sequence ID" value="KAK9687041.1"/>
    <property type="molecule type" value="Genomic_DNA"/>
</dbReference>
<sequence>MKKVRSVLERKAKGRSVLDNARIAYNSVNKLRGKKILFPKSRVIPIPRKGGFLPLISLFAALGALGLLGEAAAAITKAVNDAKAAKDQLAETEPHNRAMETKRAVGSGLYVKPHI</sequence>
<accession>A0AAW1IBX3</accession>
<comment type="caution">
    <text evidence="1">The sequence shown here is derived from an EMBL/GenBank/DDBJ whole genome shotgun (WGS) entry which is preliminary data.</text>
</comment>
<reference evidence="1 2" key="1">
    <citation type="journal article" date="2024" name="BMC Genomics">
        <title>De novo assembly and annotation of Popillia japonica's genome with initial clues to its potential as an invasive pest.</title>
        <authorList>
            <person name="Cucini C."/>
            <person name="Boschi S."/>
            <person name="Funari R."/>
            <person name="Cardaioli E."/>
            <person name="Iannotti N."/>
            <person name="Marturano G."/>
            <person name="Paoli F."/>
            <person name="Bruttini M."/>
            <person name="Carapelli A."/>
            <person name="Frati F."/>
            <person name="Nardi F."/>
        </authorList>
    </citation>
    <scope>NUCLEOTIDE SEQUENCE [LARGE SCALE GENOMIC DNA]</scope>
    <source>
        <strain evidence="1">DMR45628</strain>
    </source>
</reference>
<name>A0AAW1IBX3_POPJA</name>
<dbReference type="Proteomes" id="UP001458880">
    <property type="component" value="Unassembled WGS sequence"/>
</dbReference>
<keyword evidence="2" id="KW-1185">Reference proteome</keyword>
<protein>
    <submittedName>
        <fullName evidence="1">Uncharacterized protein</fullName>
    </submittedName>
</protein>
<gene>
    <name evidence="1" type="ORF">QE152_g36750</name>
</gene>
<organism evidence="1 2">
    <name type="scientific">Popillia japonica</name>
    <name type="common">Japanese beetle</name>
    <dbReference type="NCBI Taxonomy" id="7064"/>
    <lineage>
        <taxon>Eukaryota</taxon>
        <taxon>Metazoa</taxon>
        <taxon>Ecdysozoa</taxon>
        <taxon>Arthropoda</taxon>
        <taxon>Hexapoda</taxon>
        <taxon>Insecta</taxon>
        <taxon>Pterygota</taxon>
        <taxon>Neoptera</taxon>
        <taxon>Endopterygota</taxon>
        <taxon>Coleoptera</taxon>
        <taxon>Polyphaga</taxon>
        <taxon>Scarabaeiformia</taxon>
        <taxon>Scarabaeidae</taxon>
        <taxon>Rutelinae</taxon>
        <taxon>Popillia</taxon>
    </lineage>
</organism>